<gene>
    <name evidence="8" type="ORF">KIH73_01050</name>
</gene>
<evidence type="ECO:0000313" key="9">
    <source>
        <dbReference type="Proteomes" id="UP000812844"/>
    </source>
</evidence>
<comment type="subcellular location">
    <subcellularLocation>
        <location evidence="1">Endomembrane system</location>
    </subcellularLocation>
</comment>
<proteinExistence type="predicted"/>
<sequence length="171" mass="19104">MKNNDYRIVKDNIITAHVEPSVISQRVVQNMPLSTTVNSVSSGLSDSRDSDKPSYSTTVKTPENSEDISVSPYKLDRLKEDIDLLPEKTDRRSNVMYAAIGVAVSAVFQLISFGTATDSVATWAWIVSFALLLSSIAISLFCFFEQDDVSNLYDKQVTRIKKEIDEIKDLE</sequence>
<name>A0ABS6W6I4_9BIFI</name>
<evidence type="ECO:0000256" key="3">
    <source>
        <dbReference type="ARBA" id="ARBA00022692"/>
    </source>
</evidence>
<dbReference type="InterPro" id="IPR011699">
    <property type="entry name" value="MFS_Mycoplasma"/>
</dbReference>
<evidence type="ECO:0008006" key="10">
    <source>
        <dbReference type="Google" id="ProtNLM"/>
    </source>
</evidence>
<feature type="transmembrane region" description="Helical" evidence="7">
    <location>
        <begin position="122"/>
        <end position="144"/>
    </location>
</feature>
<protein>
    <recommendedName>
        <fullName evidence="10">Membrane associated protein</fullName>
    </recommendedName>
</protein>
<evidence type="ECO:0000256" key="6">
    <source>
        <dbReference type="SAM" id="MobiDB-lite"/>
    </source>
</evidence>
<evidence type="ECO:0000256" key="4">
    <source>
        <dbReference type="ARBA" id="ARBA00022989"/>
    </source>
</evidence>
<dbReference type="Pfam" id="PF07672">
    <property type="entry name" value="MFS_Mycoplasma"/>
    <property type="match status" value="1"/>
</dbReference>
<feature type="transmembrane region" description="Helical" evidence="7">
    <location>
        <begin position="95"/>
        <end position="116"/>
    </location>
</feature>
<feature type="region of interest" description="Disordered" evidence="6">
    <location>
        <begin position="39"/>
        <end position="66"/>
    </location>
</feature>
<keyword evidence="4 7" id="KW-1133">Transmembrane helix</keyword>
<keyword evidence="3 7" id="KW-0812">Transmembrane</keyword>
<dbReference type="Proteomes" id="UP000812844">
    <property type="component" value="Unassembled WGS sequence"/>
</dbReference>
<evidence type="ECO:0000313" key="8">
    <source>
        <dbReference type="EMBL" id="MBW3081982.1"/>
    </source>
</evidence>
<evidence type="ECO:0000256" key="2">
    <source>
        <dbReference type="ARBA" id="ARBA00022475"/>
    </source>
</evidence>
<evidence type="ECO:0000256" key="1">
    <source>
        <dbReference type="ARBA" id="ARBA00004308"/>
    </source>
</evidence>
<feature type="compositionally biased region" description="Polar residues" evidence="6">
    <location>
        <begin position="53"/>
        <end position="62"/>
    </location>
</feature>
<keyword evidence="2" id="KW-1003">Cell membrane</keyword>
<reference evidence="8 9" key="1">
    <citation type="submission" date="2021-05" db="EMBL/GenBank/DDBJ databases">
        <title>Phylogenetic classification of ten novel species belonging to the genus Bifidobacterium comprising B. colchicus sp. nov., B. abeli sp. nov., B. bicoloris sp. nov., B. guerezis sp. nov., B. rosaliae sp. nov., B. santillanensis sp. nov., B. argentati sp. nov., B. amazzoni sp. nov., B. pluviali sp. nov., and B. pinnaculum sp. nov.</title>
        <authorList>
            <person name="Lugli G.A."/>
            <person name="Ruiz Garcia L."/>
            <person name="Margolles A."/>
            <person name="Ventura M."/>
        </authorList>
    </citation>
    <scope>NUCLEOTIDE SEQUENCE [LARGE SCALE GENOMIC DNA]</scope>
    <source>
        <strain evidence="8 9">6T3</strain>
    </source>
</reference>
<keyword evidence="9" id="KW-1185">Reference proteome</keyword>
<organism evidence="8 9">
    <name type="scientific">Bifidobacterium phasiani</name>
    <dbReference type="NCBI Taxonomy" id="2834431"/>
    <lineage>
        <taxon>Bacteria</taxon>
        <taxon>Bacillati</taxon>
        <taxon>Actinomycetota</taxon>
        <taxon>Actinomycetes</taxon>
        <taxon>Bifidobacteriales</taxon>
        <taxon>Bifidobacteriaceae</taxon>
        <taxon>Bifidobacterium</taxon>
    </lineage>
</organism>
<accession>A0ABS6W6I4</accession>
<evidence type="ECO:0000256" key="5">
    <source>
        <dbReference type="ARBA" id="ARBA00023136"/>
    </source>
</evidence>
<evidence type="ECO:0000256" key="7">
    <source>
        <dbReference type="SAM" id="Phobius"/>
    </source>
</evidence>
<dbReference type="RefSeq" id="WP_219079657.1">
    <property type="nucleotide sequence ID" value="NZ_JAHBBD010000001.1"/>
</dbReference>
<keyword evidence="5 7" id="KW-0472">Membrane</keyword>
<dbReference type="EMBL" id="JAHBBD010000001">
    <property type="protein sequence ID" value="MBW3081982.1"/>
    <property type="molecule type" value="Genomic_DNA"/>
</dbReference>
<comment type="caution">
    <text evidence="8">The sequence shown here is derived from an EMBL/GenBank/DDBJ whole genome shotgun (WGS) entry which is preliminary data.</text>
</comment>